<keyword evidence="1" id="KW-0472">Membrane</keyword>
<accession>A0A2H0BE34</accession>
<feature type="transmembrane region" description="Helical" evidence="1">
    <location>
        <begin position="74"/>
        <end position="95"/>
    </location>
</feature>
<protein>
    <submittedName>
        <fullName evidence="2">Uncharacterized protein</fullName>
    </submittedName>
</protein>
<sequence>MKKIIPAVLVFTPVFVFAAEFLDNVKDLITAFGNIVSTAIPIVVGLALLIFFWGLVKFIFAQGSEDAKEQGKRIMIWGTIALFVMVSIWGIVAFMQEAFLLGGNPTSPSNLPSVTPEGSNEL</sequence>
<dbReference type="EMBL" id="PCST01000007">
    <property type="protein sequence ID" value="PIP55933.1"/>
    <property type="molecule type" value="Genomic_DNA"/>
</dbReference>
<feature type="transmembrane region" description="Helical" evidence="1">
    <location>
        <begin position="28"/>
        <end position="53"/>
    </location>
</feature>
<gene>
    <name evidence="2" type="ORF">COX06_00495</name>
</gene>
<keyword evidence="1" id="KW-1133">Transmembrane helix</keyword>
<keyword evidence="1" id="KW-0812">Transmembrane</keyword>
<dbReference type="Pfam" id="PF18895">
    <property type="entry name" value="T4SS_pilin"/>
    <property type="match status" value="1"/>
</dbReference>
<comment type="caution">
    <text evidence="2">The sequence shown here is derived from an EMBL/GenBank/DDBJ whole genome shotgun (WGS) entry which is preliminary data.</text>
</comment>
<dbReference type="InterPro" id="IPR043993">
    <property type="entry name" value="T4SS_pilin"/>
</dbReference>
<evidence type="ECO:0000256" key="1">
    <source>
        <dbReference type="SAM" id="Phobius"/>
    </source>
</evidence>
<proteinExistence type="predicted"/>
<evidence type="ECO:0000313" key="3">
    <source>
        <dbReference type="Proteomes" id="UP000229794"/>
    </source>
</evidence>
<organism evidence="2 3">
    <name type="scientific">Candidatus Zambryskibacteria bacterium CG22_combo_CG10-13_8_21_14_all_42_17</name>
    <dbReference type="NCBI Taxonomy" id="1975118"/>
    <lineage>
        <taxon>Bacteria</taxon>
        <taxon>Candidatus Zambryskiibacteriota</taxon>
    </lineage>
</organism>
<reference evidence="2 3" key="1">
    <citation type="submission" date="2017-09" db="EMBL/GenBank/DDBJ databases">
        <title>Depth-based differentiation of microbial function through sediment-hosted aquifers and enrichment of novel symbionts in the deep terrestrial subsurface.</title>
        <authorList>
            <person name="Probst A.J."/>
            <person name="Ladd B."/>
            <person name="Jarett J.K."/>
            <person name="Geller-Mcgrath D.E."/>
            <person name="Sieber C.M."/>
            <person name="Emerson J.B."/>
            <person name="Anantharaman K."/>
            <person name="Thomas B.C."/>
            <person name="Malmstrom R."/>
            <person name="Stieglmeier M."/>
            <person name="Klingl A."/>
            <person name="Woyke T."/>
            <person name="Ryan C.M."/>
            <person name="Banfield J.F."/>
        </authorList>
    </citation>
    <scope>NUCLEOTIDE SEQUENCE [LARGE SCALE GENOMIC DNA]</scope>
    <source>
        <strain evidence="2">CG22_combo_CG10-13_8_21_14_all_42_17</strain>
    </source>
</reference>
<dbReference type="AlphaFoldDB" id="A0A2H0BE34"/>
<dbReference type="Proteomes" id="UP000229794">
    <property type="component" value="Unassembled WGS sequence"/>
</dbReference>
<evidence type="ECO:0000313" key="2">
    <source>
        <dbReference type="EMBL" id="PIP55933.1"/>
    </source>
</evidence>
<name>A0A2H0BE34_9BACT</name>